<evidence type="ECO:0000313" key="2">
    <source>
        <dbReference type="Proteomes" id="UP000009045"/>
    </source>
</evidence>
<evidence type="ECO:0000313" key="1">
    <source>
        <dbReference type="EMBL" id="AEH78995.1"/>
    </source>
</evidence>
<sequence>MPEPLMNNATPSKRRVSKENRLSTKYILEVRTLNRAIV</sequence>
<dbReference type="AlphaFoldDB" id="F7X8S7"/>
<dbReference type="Proteomes" id="UP000009045">
    <property type="component" value="Chromosome"/>
</dbReference>
<dbReference type="PATRIC" id="fig|707241.3.peg.1812"/>
<accession>F7X8S7</accession>
<organism evidence="1 2">
    <name type="scientific">Sinorhizobium meliloti (strain SM11)</name>
    <dbReference type="NCBI Taxonomy" id="707241"/>
    <lineage>
        <taxon>Bacteria</taxon>
        <taxon>Pseudomonadati</taxon>
        <taxon>Pseudomonadota</taxon>
        <taxon>Alphaproteobacteria</taxon>
        <taxon>Hyphomicrobiales</taxon>
        <taxon>Rhizobiaceae</taxon>
        <taxon>Sinorhizobium/Ensifer group</taxon>
        <taxon>Sinorhizobium</taxon>
    </lineage>
</organism>
<gene>
    <name evidence="1" type="ordered locus">SM11_chr1726</name>
</gene>
<protein>
    <submittedName>
        <fullName evidence="1">Uncharacterized protein</fullName>
    </submittedName>
</protein>
<dbReference type="KEGG" id="smx:SM11_chr1726"/>
<reference evidence="1 2" key="1">
    <citation type="journal article" date="2011" name="J. Biotechnol.">
        <title>The complete genome sequence of the dominant Sinorhizobium meliloti field isolate SM11 extends the S. meliloti pan-genome.</title>
        <authorList>
            <person name="Schneiker-Bekel S."/>
            <person name="Wibberg D."/>
            <person name="Bekel T."/>
            <person name="Blom J."/>
            <person name="Linke B."/>
            <person name="Neuweger H."/>
            <person name="Stiens M."/>
            <person name="Vorholter F.J."/>
            <person name="Weidner S."/>
            <person name="Goesmann A."/>
            <person name="Puhler A."/>
            <person name="Schluter A."/>
        </authorList>
    </citation>
    <scope>NUCLEOTIDE SEQUENCE [LARGE SCALE GENOMIC DNA]</scope>
    <source>
        <strain evidence="1 2">SM11</strain>
    </source>
</reference>
<proteinExistence type="predicted"/>
<dbReference type="EMBL" id="CP001830">
    <property type="protein sequence ID" value="AEH78995.1"/>
    <property type="molecule type" value="Genomic_DNA"/>
</dbReference>
<name>F7X8S7_SINMM</name>
<dbReference type="HOGENOM" id="CLU_3333080_0_0_5"/>